<keyword evidence="4" id="KW-1185">Reference proteome</keyword>
<name>A0A9W8EHC8_9FUNG</name>
<keyword evidence="2" id="KW-1133">Transmembrane helix</keyword>
<dbReference type="OrthoDB" id="2507140at2759"/>
<accession>A0A9W8EHC8</accession>
<sequence length="142" mass="15200">MCAYDNWECKCHSQKKIMTCYDNCPDAENRTLQEMQVQIYCAALSGKGYNSELIDRMTRPAKVVADDQPPPTHAAAPQAPPPAAPPKANDADDAWAGGRGGGRGLGNGNVSIVRDDAARSQMCVKWATLLVIVALGLLMAVI</sequence>
<evidence type="ECO:0000313" key="3">
    <source>
        <dbReference type="EMBL" id="KAJ2007108.1"/>
    </source>
</evidence>
<dbReference type="AlphaFoldDB" id="A0A9W8EHC8"/>
<evidence type="ECO:0000256" key="1">
    <source>
        <dbReference type="SAM" id="MobiDB-lite"/>
    </source>
</evidence>
<dbReference type="EMBL" id="JANBQF010000037">
    <property type="protein sequence ID" value="KAJ2007108.1"/>
    <property type="molecule type" value="Genomic_DNA"/>
</dbReference>
<protein>
    <submittedName>
        <fullName evidence="3">Uncharacterized protein</fullName>
    </submittedName>
</protein>
<keyword evidence="2" id="KW-0472">Membrane</keyword>
<organism evidence="3 4">
    <name type="scientific">Coemansia thaxteri</name>
    <dbReference type="NCBI Taxonomy" id="2663907"/>
    <lineage>
        <taxon>Eukaryota</taxon>
        <taxon>Fungi</taxon>
        <taxon>Fungi incertae sedis</taxon>
        <taxon>Zoopagomycota</taxon>
        <taxon>Kickxellomycotina</taxon>
        <taxon>Kickxellomycetes</taxon>
        <taxon>Kickxellales</taxon>
        <taxon>Kickxellaceae</taxon>
        <taxon>Coemansia</taxon>
    </lineage>
</organism>
<feature type="transmembrane region" description="Helical" evidence="2">
    <location>
        <begin position="123"/>
        <end position="141"/>
    </location>
</feature>
<reference evidence="3" key="1">
    <citation type="submission" date="2022-07" db="EMBL/GenBank/DDBJ databases">
        <title>Phylogenomic reconstructions and comparative analyses of Kickxellomycotina fungi.</title>
        <authorList>
            <person name="Reynolds N.K."/>
            <person name="Stajich J.E."/>
            <person name="Barry K."/>
            <person name="Grigoriev I.V."/>
            <person name="Crous P."/>
            <person name="Smith M.E."/>
        </authorList>
    </citation>
    <scope>NUCLEOTIDE SEQUENCE</scope>
    <source>
        <strain evidence="3">IMI 214461</strain>
    </source>
</reference>
<evidence type="ECO:0000256" key="2">
    <source>
        <dbReference type="SAM" id="Phobius"/>
    </source>
</evidence>
<feature type="compositionally biased region" description="Pro residues" evidence="1">
    <location>
        <begin position="68"/>
        <end position="85"/>
    </location>
</feature>
<keyword evidence="2" id="KW-0812">Transmembrane</keyword>
<feature type="region of interest" description="Disordered" evidence="1">
    <location>
        <begin position="61"/>
        <end position="102"/>
    </location>
</feature>
<dbReference type="Proteomes" id="UP001150907">
    <property type="component" value="Unassembled WGS sequence"/>
</dbReference>
<gene>
    <name evidence="3" type="ORF">H4R26_001001</name>
</gene>
<proteinExistence type="predicted"/>
<comment type="caution">
    <text evidence="3">The sequence shown here is derived from an EMBL/GenBank/DDBJ whole genome shotgun (WGS) entry which is preliminary data.</text>
</comment>
<evidence type="ECO:0000313" key="4">
    <source>
        <dbReference type="Proteomes" id="UP001150907"/>
    </source>
</evidence>